<comment type="similarity">
    <text evidence="4">In the C-terminal section; belongs to the transpeptidase family.</text>
</comment>
<feature type="domain" description="Penicillin-binding protein transpeptidase" evidence="33">
    <location>
        <begin position="371"/>
        <end position="630"/>
    </location>
</feature>
<evidence type="ECO:0000256" key="19">
    <source>
        <dbReference type="ARBA" id="ARBA00022989"/>
    </source>
</evidence>
<dbReference type="InterPro" id="IPR012338">
    <property type="entry name" value="Beta-lactam/transpept-like"/>
</dbReference>
<keyword evidence="20 32" id="KW-0472">Membrane</keyword>
<keyword evidence="7" id="KW-1003">Cell membrane</keyword>
<evidence type="ECO:0000256" key="9">
    <source>
        <dbReference type="ARBA" id="ARBA00022525"/>
    </source>
</evidence>
<dbReference type="eggNOG" id="COG0744">
    <property type="taxonomic scope" value="Bacteria"/>
</dbReference>
<dbReference type="InterPro" id="IPR053473">
    <property type="entry name" value="Cell_Wall_Biosynth_Protein"/>
</dbReference>
<evidence type="ECO:0000256" key="3">
    <source>
        <dbReference type="ARBA" id="ARBA00004752"/>
    </source>
</evidence>
<dbReference type="NCBIfam" id="TIGR02074">
    <property type="entry name" value="PBP_1a_fam"/>
    <property type="match status" value="1"/>
</dbReference>
<evidence type="ECO:0000256" key="29">
    <source>
        <dbReference type="ARBA" id="ARBA00060592"/>
    </source>
</evidence>
<comment type="function">
    <text evidence="28">Cell wall formation. Synthesis of cross-linked peptidoglycan (PG) from the lipid intermediates. Binds dansylated lipid II and catalyzes the polymerization of glycan chains. Hydrolyzes S2d (N-benzoyl-D-alanylmercaptoacetic acid) molecule, a synthetic thiolester analog of cell wall stem peptide. Active against bocillin, a fluorescent penicillin. No transpeptidase activity with non-fluorescent lysine-containing lipid II as substrate.</text>
</comment>
<evidence type="ECO:0000256" key="13">
    <source>
        <dbReference type="ARBA" id="ARBA00022679"/>
    </source>
</evidence>
<dbReference type="InterPro" id="IPR050396">
    <property type="entry name" value="Glycosyltr_51/Transpeptidase"/>
</dbReference>
<keyword evidence="16" id="KW-0133">Cell shape</keyword>
<keyword evidence="21" id="KW-0046">Antibiotic resistance</keyword>
<name>A0A1X1JET4_STROR</name>
<evidence type="ECO:0000256" key="16">
    <source>
        <dbReference type="ARBA" id="ARBA00022960"/>
    </source>
</evidence>
<evidence type="ECO:0000256" key="18">
    <source>
        <dbReference type="ARBA" id="ARBA00022984"/>
    </source>
</evidence>
<evidence type="ECO:0000256" key="27">
    <source>
        <dbReference type="ARBA" id="ARBA00049902"/>
    </source>
</evidence>
<keyword evidence="9" id="KW-0964">Secreted</keyword>
<keyword evidence="11" id="KW-0645">Protease</keyword>
<keyword evidence="19 32" id="KW-1133">Transmembrane helix</keyword>
<evidence type="ECO:0000256" key="20">
    <source>
        <dbReference type="ARBA" id="ARBA00023136"/>
    </source>
</evidence>
<evidence type="ECO:0000256" key="21">
    <source>
        <dbReference type="ARBA" id="ARBA00023251"/>
    </source>
</evidence>
<dbReference type="FunFam" id="3.40.710.10:FF:000043">
    <property type="entry name" value="Penicillin-binding protein 2A"/>
    <property type="match status" value="1"/>
</dbReference>
<dbReference type="AlphaFoldDB" id="A0A1X1JET4"/>
<evidence type="ECO:0000256" key="15">
    <source>
        <dbReference type="ARBA" id="ARBA00022801"/>
    </source>
</evidence>
<dbReference type="Pfam" id="PF00905">
    <property type="entry name" value="Transpeptidase"/>
    <property type="match status" value="1"/>
</dbReference>
<dbReference type="Gene3D" id="1.10.3810.10">
    <property type="entry name" value="Biosynthetic peptidoglycan transglycosylase-like"/>
    <property type="match status" value="1"/>
</dbReference>
<evidence type="ECO:0000256" key="22">
    <source>
        <dbReference type="ARBA" id="ARBA00023268"/>
    </source>
</evidence>
<feature type="transmembrane region" description="Helical" evidence="32">
    <location>
        <begin position="57"/>
        <end position="77"/>
    </location>
</feature>
<keyword evidence="17" id="KW-0735">Signal-anchor</keyword>
<dbReference type="NCBIfam" id="NF038276">
    <property type="entry name" value="strep_PBP2A"/>
    <property type="match status" value="1"/>
</dbReference>
<evidence type="ECO:0000256" key="2">
    <source>
        <dbReference type="ARBA" id="ARBA00004401"/>
    </source>
</evidence>
<dbReference type="Gene3D" id="6.20.370.110">
    <property type="match status" value="1"/>
</dbReference>
<dbReference type="GO" id="GO:0009002">
    <property type="term" value="F:serine-type D-Ala-D-Ala carboxypeptidase activity"/>
    <property type="evidence" value="ECO:0007669"/>
    <property type="project" value="UniProtKB-EC"/>
</dbReference>
<organism evidence="35 36">
    <name type="scientific">Streptococcus oralis subsp. dentisani</name>
    <dbReference type="NCBI Taxonomy" id="1458253"/>
    <lineage>
        <taxon>Bacteria</taxon>
        <taxon>Bacillati</taxon>
        <taxon>Bacillota</taxon>
        <taxon>Bacilli</taxon>
        <taxon>Lactobacillales</taxon>
        <taxon>Streptococcaceae</taxon>
        <taxon>Streptococcus</taxon>
    </lineage>
</organism>
<evidence type="ECO:0000313" key="36">
    <source>
        <dbReference type="Proteomes" id="UP000193064"/>
    </source>
</evidence>
<dbReference type="GO" id="GO:0005886">
    <property type="term" value="C:plasma membrane"/>
    <property type="evidence" value="ECO:0007669"/>
    <property type="project" value="UniProtKB-SubCell"/>
</dbReference>
<comment type="catalytic activity">
    <reaction evidence="25">
        <text>Preferential cleavage: (Ac)2-L-Lys-D-Ala-|-D-Ala. Also transpeptidation of peptidyl-alanyl moieties that are N-acyl substituents of D-alanine.</text>
        <dbReference type="EC" id="3.4.16.4"/>
    </reaction>
</comment>
<dbReference type="RefSeq" id="WP_084946764.1">
    <property type="nucleotide sequence ID" value="NZ_NCVA01000033.1"/>
</dbReference>
<dbReference type="EC" id="3.4.16.4" evidence="6"/>
<comment type="pathway">
    <text evidence="29">Glycan biosynthesis.</text>
</comment>
<dbReference type="GO" id="GO:0009252">
    <property type="term" value="P:peptidoglycan biosynthetic process"/>
    <property type="evidence" value="ECO:0007669"/>
    <property type="project" value="UniProtKB-KW"/>
</dbReference>
<evidence type="ECO:0000256" key="25">
    <source>
        <dbReference type="ARBA" id="ARBA00034000"/>
    </source>
</evidence>
<dbReference type="PANTHER" id="PTHR32282:SF32">
    <property type="entry name" value="PENICILLIN-BINDING PROTEIN 2A"/>
    <property type="match status" value="1"/>
</dbReference>
<comment type="caution">
    <text evidence="35">The sequence shown here is derived from an EMBL/GenBank/DDBJ whole genome shotgun (WGS) entry which is preliminary data.</text>
</comment>
<dbReference type="GO" id="GO:0008360">
    <property type="term" value="P:regulation of cell shape"/>
    <property type="evidence" value="ECO:0007669"/>
    <property type="project" value="UniProtKB-KW"/>
</dbReference>
<evidence type="ECO:0000256" key="17">
    <source>
        <dbReference type="ARBA" id="ARBA00022968"/>
    </source>
</evidence>
<dbReference type="Proteomes" id="UP000193064">
    <property type="component" value="Unassembled WGS sequence"/>
</dbReference>
<evidence type="ECO:0000256" key="30">
    <source>
        <dbReference type="ARBA" id="ARBA00073397"/>
    </source>
</evidence>
<keyword evidence="10" id="KW-0121">Carboxypeptidase</keyword>
<evidence type="ECO:0000256" key="7">
    <source>
        <dbReference type="ARBA" id="ARBA00022475"/>
    </source>
</evidence>
<dbReference type="GO" id="GO:0046677">
    <property type="term" value="P:response to antibiotic"/>
    <property type="evidence" value="ECO:0007669"/>
    <property type="project" value="UniProtKB-KW"/>
</dbReference>
<dbReference type="SUPFAM" id="SSF53955">
    <property type="entry name" value="Lysozyme-like"/>
    <property type="match status" value="1"/>
</dbReference>
<keyword evidence="24" id="KW-0961">Cell wall biogenesis/degradation</keyword>
<comment type="catalytic activity">
    <reaction evidence="27">
        <text>[GlcNAc-(1-&gt;4)-Mur2Ac(oyl-L-Ala-gamma-D-Glu-L-Lys-D-Ala-D-Ala)](n)-di-trans,octa-cis-undecaprenyl diphosphate + beta-D-GlcNAc-(1-&gt;4)-Mur2Ac(oyl-L-Ala-gamma-D-Glu-L-Lys-D-Ala-D-Ala)-di-trans,octa-cis-undecaprenyl diphosphate = [GlcNAc-(1-&gt;4)-Mur2Ac(oyl-L-Ala-gamma-D-Glu-L-Lys-D-Ala-D-Ala)](n+1)-di-trans,octa-cis-undecaprenyl diphosphate + di-trans,octa-cis-undecaprenyl diphosphate + H(+)</text>
        <dbReference type="Rhea" id="RHEA:23708"/>
        <dbReference type="Rhea" id="RHEA-COMP:9602"/>
        <dbReference type="Rhea" id="RHEA-COMP:9603"/>
        <dbReference type="ChEBI" id="CHEBI:15378"/>
        <dbReference type="ChEBI" id="CHEBI:58405"/>
        <dbReference type="ChEBI" id="CHEBI:60033"/>
        <dbReference type="ChEBI" id="CHEBI:78435"/>
        <dbReference type="EC" id="2.4.99.28"/>
    </reaction>
</comment>
<dbReference type="GO" id="GO:0008658">
    <property type="term" value="F:penicillin binding"/>
    <property type="evidence" value="ECO:0007669"/>
    <property type="project" value="InterPro"/>
</dbReference>
<evidence type="ECO:0000259" key="34">
    <source>
        <dbReference type="Pfam" id="PF00912"/>
    </source>
</evidence>
<evidence type="ECO:0000256" key="4">
    <source>
        <dbReference type="ARBA" id="ARBA00007090"/>
    </source>
</evidence>
<reference evidence="35 36" key="1">
    <citation type="journal article" date="2016" name="Eur. J. Clin. Microbiol. Infect. Dis.">
        <title>Whole genome sequencing as a tool for phylogenetic analysis of clinical strains of Mitis group streptococci.</title>
        <authorList>
            <person name="Rasmussen L.H."/>
            <person name="Dargis R."/>
            <person name="Hojholt K."/>
            <person name="Christensen J.J."/>
            <person name="Skovgaard O."/>
            <person name="Justesen U.S."/>
            <person name="Rosenvinge F.S."/>
            <person name="Moser C."/>
            <person name="Lukjancenko O."/>
            <person name="Rasmussen S."/>
            <person name="Nielsen X.C."/>
        </authorList>
    </citation>
    <scope>NUCLEOTIDE SEQUENCE [LARGE SCALE GENOMIC DNA]</scope>
    <source>
        <strain evidence="35 36">RH_13585_10</strain>
    </source>
</reference>
<dbReference type="InterPro" id="IPR001264">
    <property type="entry name" value="Glyco_trans_51"/>
</dbReference>
<keyword evidence="14 32" id="KW-0812">Transmembrane</keyword>
<keyword evidence="12" id="KW-0328">Glycosyltransferase</keyword>
<keyword evidence="13" id="KW-0808">Transferase</keyword>
<dbReference type="FunFam" id="1.10.3810.10:FF:000001">
    <property type="entry name" value="Penicillin-binding protein 1A"/>
    <property type="match status" value="1"/>
</dbReference>
<evidence type="ECO:0000256" key="26">
    <source>
        <dbReference type="ARBA" id="ARBA00044770"/>
    </source>
</evidence>
<feature type="domain" description="Glycosyl transferase family 51" evidence="34">
    <location>
        <begin position="105"/>
        <end position="270"/>
    </location>
</feature>
<evidence type="ECO:0000256" key="23">
    <source>
        <dbReference type="ARBA" id="ARBA00023315"/>
    </source>
</evidence>
<keyword evidence="22" id="KW-0511">Multifunctional enzyme</keyword>
<evidence type="ECO:0000256" key="10">
    <source>
        <dbReference type="ARBA" id="ARBA00022645"/>
    </source>
</evidence>
<dbReference type="PANTHER" id="PTHR32282">
    <property type="entry name" value="BINDING PROTEIN TRANSPEPTIDASE, PUTATIVE-RELATED"/>
    <property type="match status" value="1"/>
</dbReference>
<evidence type="ECO:0000256" key="12">
    <source>
        <dbReference type="ARBA" id="ARBA00022676"/>
    </source>
</evidence>
<dbReference type="InterPro" id="IPR023346">
    <property type="entry name" value="Lysozyme-like_dom_sf"/>
</dbReference>
<evidence type="ECO:0000256" key="5">
    <source>
        <dbReference type="ARBA" id="ARBA00007739"/>
    </source>
</evidence>
<keyword evidence="15" id="KW-0378">Hydrolase</keyword>
<dbReference type="GO" id="GO:0008955">
    <property type="term" value="F:peptidoglycan glycosyltransferase activity"/>
    <property type="evidence" value="ECO:0007669"/>
    <property type="project" value="UniProtKB-EC"/>
</dbReference>
<evidence type="ECO:0000256" key="31">
    <source>
        <dbReference type="ARBA" id="ARBA00078377"/>
    </source>
</evidence>
<evidence type="ECO:0000256" key="24">
    <source>
        <dbReference type="ARBA" id="ARBA00023316"/>
    </source>
</evidence>
<keyword evidence="23" id="KW-0012">Acyltransferase</keyword>
<comment type="pathway">
    <text evidence="3">Cell wall biogenesis; peptidoglycan biosynthesis.</text>
</comment>
<dbReference type="GO" id="GO:0006508">
    <property type="term" value="P:proteolysis"/>
    <property type="evidence" value="ECO:0007669"/>
    <property type="project" value="UniProtKB-KW"/>
</dbReference>
<proteinExistence type="inferred from homology"/>
<dbReference type="Gene3D" id="3.40.710.10">
    <property type="entry name" value="DD-peptidase/beta-lactamase superfamily"/>
    <property type="match status" value="1"/>
</dbReference>
<dbReference type="InterPro" id="IPR036950">
    <property type="entry name" value="PBP_transglycosylase"/>
</dbReference>
<comment type="similarity">
    <text evidence="5">In the N-terminal section; belongs to the glycosyltransferase 51 family.</text>
</comment>
<comment type="subcellular location">
    <subcellularLocation>
        <location evidence="2">Cell membrane</location>
        <topology evidence="2">Single-pass type II membrane protein</topology>
    </subcellularLocation>
    <subcellularLocation>
        <location evidence="1">Secreted</location>
        <location evidence="1">Cell wall</location>
    </subcellularLocation>
</comment>
<sequence>MKLDKLFEKFLSLFKKETNESTESDSTSMRRSRSDRKKLSQVGPIRKFWRRYHLTKIVIILGLSAGLLVGTYLFAIAKSTNVNDLQNALKTRTLIFDREEKEAGALSGQKGTYVELTDISKDLQNAVVATEDRSFYKNDGINYGRFFLAILTAGRSGGGSTITQQLAKNAYLSQDQTVERKAKEFFLALELTKKYSKEQILTMYLNNAYFGNGVWGVEDASKKYFGVSASQLTLNQAATLAGMLKGPELYNPLNSIEDSTNRRDTVLQNMVAAGYIDKNQETEAAGVDMASQLQDKYEGKISDYRYPSYFDAVVNEAVSKYNLTEEEIVNNGYRIYTELDQNYQANMQVIYENTSLFPTAEDGTHAESGSVALEPKTGGVRGVVGRVAGDDKPGFRNFNYATQSKRSPGSTIKPLVVYTPAVEAGWALNKQLDNHTMQYDSYQVDNYAGIKTSPEVPMYQALAESLNLPAVATVNELGIDKAFDAGERFGLDMEKVDRVLGVALGGGVETNPLQMAQAYAAFANEGLMSEAHFITRIENASGQVIKSHKNSQKRVIDKSVADKMTSMMLGTFTNGTGISSSPTDYVMAGKTGTTEAAFNSVYTSDQWVIGYTPDVVITHWLGFPTTDENHYLAGSTSNGAAHVFRSMANTILPYTPGSTFTVENAYKQNGIEPENTKKQVVENETNQSEDPLGDIRSRAQNLVDEAGRAISDAKIKEKAQTIWDSFVNLFR</sequence>
<keyword evidence="8" id="KW-0134">Cell wall</keyword>
<evidence type="ECO:0000256" key="6">
    <source>
        <dbReference type="ARBA" id="ARBA00012448"/>
    </source>
</evidence>
<accession>A0A1X1JET4</accession>
<evidence type="ECO:0000256" key="14">
    <source>
        <dbReference type="ARBA" id="ARBA00022692"/>
    </source>
</evidence>
<evidence type="ECO:0000256" key="8">
    <source>
        <dbReference type="ARBA" id="ARBA00022512"/>
    </source>
</evidence>
<evidence type="ECO:0000259" key="33">
    <source>
        <dbReference type="Pfam" id="PF00905"/>
    </source>
</evidence>
<dbReference type="GO" id="GO:0071555">
    <property type="term" value="P:cell wall organization"/>
    <property type="evidence" value="ECO:0007669"/>
    <property type="project" value="UniProtKB-KW"/>
</dbReference>
<dbReference type="GO" id="GO:0030288">
    <property type="term" value="C:outer membrane-bounded periplasmic space"/>
    <property type="evidence" value="ECO:0007669"/>
    <property type="project" value="TreeGrafter"/>
</dbReference>
<dbReference type="SUPFAM" id="SSF56601">
    <property type="entry name" value="beta-lactamase/transpeptidase-like"/>
    <property type="match status" value="1"/>
</dbReference>
<evidence type="ECO:0000256" key="1">
    <source>
        <dbReference type="ARBA" id="ARBA00004191"/>
    </source>
</evidence>
<evidence type="ECO:0000256" key="11">
    <source>
        <dbReference type="ARBA" id="ARBA00022670"/>
    </source>
</evidence>
<evidence type="ECO:0000256" key="28">
    <source>
        <dbReference type="ARBA" id="ARBA00053985"/>
    </source>
</evidence>
<protein>
    <recommendedName>
        <fullName evidence="30">Penicillin-binding protein 2a</fullName>
        <ecNumber evidence="26">2.4.99.28</ecNumber>
        <ecNumber evidence="6">3.4.16.4</ecNumber>
    </recommendedName>
    <alternativeName>
        <fullName evidence="31">Cell wall synthase PBP2a</fullName>
    </alternativeName>
</protein>
<dbReference type="EMBL" id="NCVA01000033">
    <property type="protein sequence ID" value="ORO85708.1"/>
    <property type="molecule type" value="Genomic_DNA"/>
</dbReference>
<keyword evidence="18" id="KW-0573">Peptidoglycan synthesis</keyword>
<dbReference type="GO" id="GO:0016746">
    <property type="term" value="F:acyltransferase activity"/>
    <property type="evidence" value="ECO:0007669"/>
    <property type="project" value="UniProtKB-KW"/>
</dbReference>
<dbReference type="InterPro" id="IPR001460">
    <property type="entry name" value="PCN-bd_Tpept"/>
</dbReference>
<evidence type="ECO:0000313" key="35">
    <source>
        <dbReference type="EMBL" id="ORO85708.1"/>
    </source>
</evidence>
<dbReference type="Pfam" id="PF00912">
    <property type="entry name" value="Transgly"/>
    <property type="match status" value="1"/>
</dbReference>
<evidence type="ECO:0000256" key="32">
    <source>
        <dbReference type="SAM" id="Phobius"/>
    </source>
</evidence>
<gene>
    <name evidence="35" type="ORF">B7705_00415</name>
</gene>
<dbReference type="EC" id="2.4.99.28" evidence="26"/>